<dbReference type="AlphaFoldDB" id="A0A1S6QJV7"/>
<gene>
    <name evidence="2" type="ORF">PL11_008135</name>
</gene>
<protein>
    <submittedName>
        <fullName evidence="2">LPS cholinephosphotransferase LicD</fullName>
    </submittedName>
</protein>
<dbReference type="EMBL" id="CP018906">
    <property type="protein sequence ID" value="AQW21884.1"/>
    <property type="molecule type" value="Genomic_DNA"/>
</dbReference>
<evidence type="ECO:0000259" key="1">
    <source>
        <dbReference type="Pfam" id="PF04991"/>
    </source>
</evidence>
<reference evidence="2 3" key="1">
    <citation type="journal article" date="2015" name="Genome Announc.">
        <title>Genome Sequence of Lactobacillus curieae CCTCC M 2011381T, a Novel Producer of Gamma-aminobutyric Acid.</title>
        <authorList>
            <person name="Wang Y."/>
            <person name="Wang Y."/>
            <person name="Lang C."/>
            <person name="Wei D."/>
            <person name="Xu P."/>
            <person name="Xie J."/>
        </authorList>
    </citation>
    <scope>NUCLEOTIDE SEQUENCE [LARGE SCALE GENOMIC DNA]</scope>
    <source>
        <strain evidence="2 3">CCTCC M 2011381</strain>
    </source>
</reference>
<dbReference type="OrthoDB" id="9786100at2"/>
<accession>A0A1S6QJV7</accession>
<organism evidence="2 3">
    <name type="scientific">Lentilactobacillus curieae</name>
    <dbReference type="NCBI Taxonomy" id="1138822"/>
    <lineage>
        <taxon>Bacteria</taxon>
        <taxon>Bacillati</taxon>
        <taxon>Bacillota</taxon>
        <taxon>Bacilli</taxon>
        <taxon>Lactobacillales</taxon>
        <taxon>Lactobacillaceae</taxon>
        <taxon>Lentilactobacillus</taxon>
    </lineage>
</organism>
<dbReference type="eggNOG" id="COG3475">
    <property type="taxonomic scope" value="Bacteria"/>
</dbReference>
<sequence length="273" mass="32537">MPELTKLIQKVELDSYHFLKDFLVENNLKYLALGGTLLGAIRHHGFIPWDDDMDIGMPREDYEKFLVLAKEQFVDTKYFFQNPFSDPNYALSYGKLLNRNTYIEEKNNYNDAKKGVFIDIFPIDIIPNSAEKQRQQYLNIKRLDSRLYLRLRYNFIDNPIKRFYSPLNDQQLSAARDFKIQRENIMREYEDSENLSLFKNLASQYDYEAEIFSDEQFDNIIEVPFENTTIPVFADYDKILKNIYGDYMSLPPENQQTSKHINRLIMDNQEFTQ</sequence>
<dbReference type="PANTHER" id="PTHR43404:SF2">
    <property type="entry name" value="LIPOPOLYSACCHARIDE CHOLINEPHOSPHOTRANSFERASE LICD"/>
    <property type="match status" value="1"/>
</dbReference>
<evidence type="ECO:0000313" key="3">
    <source>
        <dbReference type="Proteomes" id="UP000030361"/>
    </source>
</evidence>
<dbReference type="InterPro" id="IPR052942">
    <property type="entry name" value="LPS_cholinephosphotransferase"/>
</dbReference>
<dbReference type="Pfam" id="PF04991">
    <property type="entry name" value="LicD"/>
    <property type="match status" value="1"/>
</dbReference>
<dbReference type="PANTHER" id="PTHR43404">
    <property type="entry name" value="LIPOPOLYSACCHARIDE CHOLINEPHOSPHOTRANSFERASE LICD"/>
    <property type="match status" value="1"/>
</dbReference>
<evidence type="ECO:0000313" key="2">
    <source>
        <dbReference type="EMBL" id="AQW21884.1"/>
    </source>
</evidence>
<keyword evidence="3" id="KW-1185">Reference proteome</keyword>
<dbReference type="Proteomes" id="UP000030361">
    <property type="component" value="Chromosome"/>
</dbReference>
<dbReference type="InterPro" id="IPR007074">
    <property type="entry name" value="LicD/FKTN/FKRP_NTP_transf"/>
</dbReference>
<proteinExistence type="predicted"/>
<dbReference type="KEGG" id="lcu:PL11_008135"/>
<keyword evidence="2" id="KW-0808">Transferase</keyword>
<name>A0A1S6QJV7_9LACO</name>
<dbReference type="GO" id="GO:0009100">
    <property type="term" value="P:glycoprotein metabolic process"/>
    <property type="evidence" value="ECO:0007669"/>
    <property type="project" value="UniProtKB-ARBA"/>
</dbReference>
<feature type="domain" description="LicD/FKTN/FKRP nucleotidyltransferase" evidence="1">
    <location>
        <begin position="25"/>
        <end position="245"/>
    </location>
</feature>
<dbReference type="GO" id="GO:0016740">
    <property type="term" value="F:transferase activity"/>
    <property type="evidence" value="ECO:0007669"/>
    <property type="project" value="UniProtKB-KW"/>
</dbReference>